<keyword evidence="10 11" id="KW-0411">Iron-sulfur</keyword>
<dbReference type="GO" id="GO:0046872">
    <property type="term" value="F:metal ion binding"/>
    <property type="evidence" value="ECO:0007669"/>
    <property type="project" value="UniProtKB-KW"/>
</dbReference>
<evidence type="ECO:0000256" key="8">
    <source>
        <dbReference type="ARBA" id="ARBA00022982"/>
    </source>
</evidence>
<dbReference type="InterPro" id="IPR050353">
    <property type="entry name" value="PyrK_electron_transfer"/>
</dbReference>
<reference evidence="15 16" key="1">
    <citation type="journal article" date="2009" name="Stand. Genomic Sci.">
        <title>Complete genome sequence of Desulfotomaculum acetoxidans type strain (5575).</title>
        <authorList>
            <person name="Spring S."/>
            <person name="Lapidus A."/>
            <person name="Schroder M."/>
            <person name="Gleim D."/>
            <person name="Sims D."/>
            <person name="Meincke L."/>
            <person name="Glavina Del Rio T."/>
            <person name="Tice H."/>
            <person name="Copeland A."/>
            <person name="Cheng J.F."/>
            <person name="Lucas S."/>
            <person name="Chen F."/>
            <person name="Nolan M."/>
            <person name="Bruce D."/>
            <person name="Goodwin L."/>
            <person name="Pitluck S."/>
            <person name="Ivanova N."/>
            <person name="Mavromatis K."/>
            <person name="Mikhailova N."/>
            <person name="Pati A."/>
            <person name="Chen A."/>
            <person name="Palaniappan K."/>
            <person name="Land M."/>
            <person name="Hauser L."/>
            <person name="Chang Y.J."/>
            <person name="Jeffries C.D."/>
            <person name="Chain P."/>
            <person name="Saunders E."/>
            <person name="Brettin T."/>
            <person name="Detter J.C."/>
            <person name="Goker M."/>
            <person name="Bristow J."/>
            <person name="Eisen J.A."/>
            <person name="Markowitz V."/>
            <person name="Hugenholtz P."/>
            <person name="Kyrpides N.C."/>
            <person name="Klenk H.P."/>
            <person name="Han C."/>
        </authorList>
    </citation>
    <scope>NUCLEOTIDE SEQUENCE [LARGE SCALE GENOMIC DNA]</scope>
    <source>
        <strain evidence="16">ATCC 49208 / DSM 771 / VKM B-1644</strain>
    </source>
</reference>
<dbReference type="Pfam" id="PF10418">
    <property type="entry name" value="DHODB_Fe-S_bind"/>
    <property type="match status" value="1"/>
</dbReference>
<evidence type="ECO:0000256" key="12">
    <source>
        <dbReference type="PIRSR" id="PIRSR006816-1"/>
    </source>
</evidence>
<dbReference type="HAMAP" id="MF_01211">
    <property type="entry name" value="DHODB_Fe_S_bind"/>
    <property type="match status" value="1"/>
</dbReference>
<feature type="binding site" evidence="11 12">
    <location>
        <begin position="83"/>
        <end position="85"/>
    </location>
    <ligand>
        <name>FAD</name>
        <dbReference type="ChEBI" id="CHEBI:57692"/>
    </ligand>
</feature>
<dbReference type="InterPro" id="IPR017927">
    <property type="entry name" value="FAD-bd_FR_type"/>
</dbReference>
<dbReference type="RefSeq" id="WP_015757863.1">
    <property type="nucleotide sequence ID" value="NC_013216.1"/>
</dbReference>
<keyword evidence="2 11" id="KW-0813">Transport</keyword>
<dbReference type="Gene3D" id="2.10.240.10">
    <property type="entry name" value="Dihydroorotate dehydrogenase, electron transfer subunit"/>
    <property type="match status" value="1"/>
</dbReference>
<keyword evidence="4 11" id="KW-0001">2Fe-2S</keyword>
<comment type="similarity">
    <text evidence="1 11">Belongs to the PyrK family.</text>
</comment>
<evidence type="ECO:0000256" key="4">
    <source>
        <dbReference type="ARBA" id="ARBA00022714"/>
    </source>
</evidence>
<organism evidence="15 16">
    <name type="scientific">Desulfofarcimen acetoxidans (strain ATCC 49208 / DSM 771 / KCTC 5769 / VKM B-1644 / 5575)</name>
    <name type="common">Desulfotomaculum acetoxidans</name>
    <dbReference type="NCBI Taxonomy" id="485916"/>
    <lineage>
        <taxon>Bacteria</taxon>
        <taxon>Bacillati</taxon>
        <taxon>Bacillota</taxon>
        <taxon>Clostridia</taxon>
        <taxon>Eubacteriales</taxon>
        <taxon>Peptococcaceae</taxon>
        <taxon>Desulfofarcimen</taxon>
    </lineage>
</organism>
<dbReference type="Gene3D" id="2.40.30.10">
    <property type="entry name" value="Translation factors"/>
    <property type="match status" value="1"/>
</dbReference>
<evidence type="ECO:0000256" key="3">
    <source>
        <dbReference type="ARBA" id="ARBA00022630"/>
    </source>
</evidence>
<feature type="domain" description="FAD-binding FR-type" evidence="14">
    <location>
        <begin position="15"/>
        <end position="115"/>
    </location>
</feature>
<keyword evidence="7 11" id="KW-0665">Pyrimidine biosynthesis</keyword>
<dbReference type="InterPro" id="IPR039261">
    <property type="entry name" value="FNR_nucleotide-bd"/>
</dbReference>
<evidence type="ECO:0000256" key="13">
    <source>
        <dbReference type="PIRSR" id="PIRSR006816-2"/>
    </source>
</evidence>
<comment type="subunit">
    <text evidence="11">Heterotetramer of 2 PyrK and 2 PyrD type B subunits.</text>
</comment>
<evidence type="ECO:0000259" key="14">
    <source>
        <dbReference type="PROSITE" id="PS51384"/>
    </source>
</evidence>
<evidence type="ECO:0000256" key="2">
    <source>
        <dbReference type="ARBA" id="ARBA00022448"/>
    </source>
</evidence>
<keyword evidence="3 11" id="KW-0285">Flavoprotein</keyword>
<keyword evidence="6 11" id="KW-0274">FAD</keyword>
<feature type="binding site" evidence="11 13">
    <location>
        <position position="250"/>
    </location>
    <ligand>
        <name>[2Fe-2S] cluster</name>
        <dbReference type="ChEBI" id="CHEBI:190135"/>
    </ligand>
</feature>
<dbReference type="Pfam" id="PF00970">
    <property type="entry name" value="FAD_binding_6"/>
    <property type="match status" value="1"/>
</dbReference>
<dbReference type="PIRSF" id="PIRSF006816">
    <property type="entry name" value="Cyc3_hyd_g"/>
    <property type="match status" value="1"/>
</dbReference>
<evidence type="ECO:0000256" key="6">
    <source>
        <dbReference type="ARBA" id="ARBA00022827"/>
    </source>
</evidence>
<dbReference type="GO" id="GO:0050660">
    <property type="term" value="F:flavin adenine dinucleotide binding"/>
    <property type="evidence" value="ECO:0007669"/>
    <property type="project" value="InterPro"/>
</dbReference>
<dbReference type="eggNOG" id="COG0543">
    <property type="taxonomic scope" value="Bacteria"/>
</dbReference>
<evidence type="ECO:0000313" key="16">
    <source>
        <dbReference type="Proteomes" id="UP000002217"/>
    </source>
</evidence>
<evidence type="ECO:0000256" key="10">
    <source>
        <dbReference type="ARBA" id="ARBA00023014"/>
    </source>
</evidence>
<dbReference type="GO" id="GO:0051537">
    <property type="term" value="F:2 iron, 2 sulfur cluster binding"/>
    <property type="evidence" value="ECO:0007669"/>
    <property type="project" value="UniProtKB-KW"/>
</dbReference>
<comment type="function">
    <text evidence="11">Responsible for channeling the electrons from the oxidation of dihydroorotate from the FMN redox center in the PyrD type B subunit to the ultimate electron acceptor NAD(+).</text>
</comment>
<dbReference type="SUPFAM" id="SSF63380">
    <property type="entry name" value="Riboflavin synthase domain-like"/>
    <property type="match status" value="1"/>
</dbReference>
<dbReference type="CDD" id="cd06218">
    <property type="entry name" value="DHOD_e_trans"/>
    <property type="match status" value="1"/>
</dbReference>
<evidence type="ECO:0000256" key="1">
    <source>
        <dbReference type="ARBA" id="ARBA00006422"/>
    </source>
</evidence>
<keyword evidence="9 11" id="KW-0408">Iron</keyword>
<dbReference type="GO" id="GO:0016491">
    <property type="term" value="F:oxidoreductase activity"/>
    <property type="evidence" value="ECO:0007669"/>
    <property type="project" value="InterPro"/>
</dbReference>
<sequence>MGSIGTSVKGRVELSFLIDALVIKQERVGPGLYFMELQAPEIARKAVPGQFVHMQVSRELEPLLRRPFSIYNADQDKGRLELLYQVVGKGTEILSKAAPGQNLSVLGPLGRGFVLPEKGQKVMVVGGGIGIAPLVFLLKELAAGGISAEVYLGARTKTCLPSLSQVGSMGFQPKVASDDGTIGYHGQITALLERDMADTAIAFLKPDMAYACGPKPMLKSLARLLLAKHIPFQVSLEEHMGCGVGACLSCACKIKANNQEGYLYRHVCVNGPVFPGEEVVWDEA</sequence>
<dbReference type="InterPro" id="IPR017938">
    <property type="entry name" value="Riboflavin_synthase-like_b-brl"/>
</dbReference>
<dbReference type="EMBL" id="CP001720">
    <property type="protein sequence ID" value="ACV63162.1"/>
    <property type="molecule type" value="Genomic_DNA"/>
</dbReference>
<evidence type="ECO:0000256" key="9">
    <source>
        <dbReference type="ARBA" id="ARBA00023004"/>
    </source>
</evidence>
<keyword evidence="8 11" id="KW-0249">Electron transport</keyword>
<evidence type="ECO:0000256" key="5">
    <source>
        <dbReference type="ARBA" id="ARBA00022723"/>
    </source>
</evidence>
<dbReference type="Gene3D" id="3.40.50.80">
    <property type="entry name" value="Nucleotide-binding domain of ferredoxin-NADP reductase (FNR) module"/>
    <property type="match status" value="1"/>
</dbReference>
<dbReference type="InterPro" id="IPR023455">
    <property type="entry name" value="Dihydroorotate_DHASE_ETsu"/>
</dbReference>
<dbReference type="AlphaFoldDB" id="C8W0A7"/>
<gene>
    <name evidence="11" type="primary">pyrK</name>
    <name evidence="15" type="ordered locus">Dtox_2351</name>
</gene>
<keyword evidence="16" id="KW-1185">Reference proteome</keyword>
<dbReference type="InterPro" id="IPR012165">
    <property type="entry name" value="Cyt_c3_hydrogenase_gsu"/>
</dbReference>
<dbReference type="InterPro" id="IPR019480">
    <property type="entry name" value="Dihydroorotate_DH_Fe-S-bd"/>
</dbReference>
<comment type="cofactor">
    <cofactor evidence="13">
        <name>[2Fe-2S] cluster</name>
        <dbReference type="ChEBI" id="CHEBI:190135"/>
    </cofactor>
    <text evidence="13">Binds 1 [2Fe-2S] cluster per subunit.</text>
</comment>
<feature type="binding site" evidence="11 13">
    <location>
        <position position="268"/>
    </location>
    <ligand>
        <name>[2Fe-2S] cluster</name>
        <dbReference type="ChEBI" id="CHEBI:190135"/>
    </ligand>
</feature>
<dbReference type="PANTHER" id="PTHR43513">
    <property type="entry name" value="DIHYDROOROTATE DEHYDROGENASE B (NAD(+)), ELECTRON TRANSFER SUBUNIT"/>
    <property type="match status" value="1"/>
</dbReference>
<dbReference type="UniPathway" id="UPA00070">
    <property type="reaction ID" value="UER00945"/>
</dbReference>
<keyword evidence="5 11" id="KW-0479">Metal-binding</keyword>
<dbReference type="PANTHER" id="PTHR43513:SF3">
    <property type="entry name" value="DIHYDROOROTATE DEHYDROGENASE B (NAD(+)), ELECTRON TRANSFER SUBUNIT-RELATED"/>
    <property type="match status" value="1"/>
</dbReference>
<evidence type="ECO:0000256" key="11">
    <source>
        <dbReference type="HAMAP-Rule" id="MF_01211"/>
    </source>
</evidence>
<proteinExistence type="inferred from homology"/>
<name>C8W0A7_DESAS</name>
<dbReference type="PRINTS" id="PR00410">
    <property type="entry name" value="PHEHYDRXLASE"/>
</dbReference>
<feature type="binding site" evidence="11 12">
    <location>
        <begin position="66"/>
        <end position="69"/>
    </location>
    <ligand>
        <name>FAD</name>
        <dbReference type="ChEBI" id="CHEBI:57692"/>
    </ligand>
</feature>
<dbReference type="KEGG" id="dae:Dtox_2351"/>
<comment type="cofactor">
    <cofactor evidence="11">
        <name>[2Fe-2S] cluster</name>
        <dbReference type="ChEBI" id="CHEBI:190135"/>
    </cofactor>
    <text evidence="11">Binds 1 [2Fe-2S] cluster per subunit.</text>
</comment>
<dbReference type="GO" id="GO:0044205">
    <property type="term" value="P:'de novo' UMP biosynthetic process"/>
    <property type="evidence" value="ECO:0007669"/>
    <property type="project" value="UniProtKB-UniRule"/>
</dbReference>
<dbReference type="GO" id="GO:0009055">
    <property type="term" value="F:electron transfer activity"/>
    <property type="evidence" value="ECO:0007669"/>
    <property type="project" value="UniProtKB-UniRule"/>
</dbReference>
<dbReference type="SUPFAM" id="SSF52343">
    <property type="entry name" value="Ferredoxin reductase-like, C-terminal NADP-linked domain"/>
    <property type="match status" value="1"/>
</dbReference>
<feature type="binding site" evidence="11 13">
    <location>
        <position position="242"/>
    </location>
    <ligand>
        <name>[2Fe-2S] cluster</name>
        <dbReference type="ChEBI" id="CHEBI:190135"/>
    </ligand>
</feature>
<dbReference type="InterPro" id="IPR008333">
    <property type="entry name" value="Cbr1-like_FAD-bd_dom"/>
</dbReference>
<evidence type="ECO:0000256" key="7">
    <source>
        <dbReference type="ARBA" id="ARBA00022975"/>
    </source>
</evidence>
<feature type="binding site" evidence="11 12">
    <location>
        <begin position="90"/>
        <end position="91"/>
    </location>
    <ligand>
        <name>FAD</name>
        <dbReference type="ChEBI" id="CHEBI:57692"/>
    </ligand>
</feature>
<evidence type="ECO:0000313" key="15">
    <source>
        <dbReference type="EMBL" id="ACV63162.1"/>
    </source>
</evidence>
<dbReference type="InterPro" id="IPR037117">
    <property type="entry name" value="Dihydroorotate_DH_ele_sf"/>
</dbReference>
<dbReference type="PROSITE" id="PS51384">
    <property type="entry name" value="FAD_FR"/>
    <property type="match status" value="1"/>
</dbReference>
<protein>
    <recommendedName>
        <fullName evidence="11">Dihydroorotate dehydrogenase B (NAD(+)), electron transfer subunit</fullName>
    </recommendedName>
    <alternativeName>
        <fullName evidence="11">Dihydroorotate oxidase B, electron transfer subunit</fullName>
    </alternativeName>
</protein>
<dbReference type="Proteomes" id="UP000002217">
    <property type="component" value="Chromosome"/>
</dbReference>
<accession>C8W0A7</accession>
<comment type="pathway">
    <text evidence="11">Pyrimidine metabolism; UMP biosynthesis via de novo pathway; orotate from (S)-dihydroorotate (NAD(+) route): step 1/1.</text>
</comment>
<dbReference type="HOGENOM" id="CLU_003827_1_2_9"/>
<feature type="binding site" evidence="11 13">
    <location>
        <position position="247"/>
    </location>
    <ligand>
        <name>[2Fe-2S] cluster</name>
        <dbReference type="ChEBI" id="CHEBI:190135"/>
    </ligand>
</feature>
<dbReference type="STRING" id="485916.Dtox_2351"/>
<comment type="cofactor">
    <cofactor evidence="11 12">
        <name>FAD</name>
        <dbReference type="ChEBI" id="CHEBI:57692"/>
    </cofactor>
    <text evidence="11 12">Binds 1 FAD per subunit.</text>
</comment>